<feature type="compositionally biased region" description="Low complexity" evidence="9">
    <location>
        <begin position="804"/>
        <end position="818"/>
    </location>
</feature>
<dbReference type="PANTHER" id="PTHR15528:SF11">
    <property type="entry name" value="FI18188P1"/>
    <property type="match status" value="1"/>
</dbReference>
<feature type="compositionally biased region" description="Polar residues" evidence="9">
    <location>
        <begin position="165"/>
        <end position="175"/>
    </location>
</feature>
<dbReference type="PROSITE" id="PS50102">
    <property type="entry name" value="RRM"/>
    <property type="match status" value="1"/>
</dbReference>
<feature type="compositionally biased region" description="Basic and acidic residues" evidence="9">
    <location>
        <begin position="1069"/>
        <end position="1081"/>
    </location>
</feature>
<name>A0A1Q3EZS7_CULTA</name>
<feature type="region of interest" description="Disordered" evidence="9">
    <location>
        <begin position="1061"/>
        <end position="1081"/>
    </location>
</feature>
<dbReference type="InterPro" id="IPR035979">
    <property type="entry name" value="RBD_domain_sf"/>
</dbReference>
<dbReference type="Gene3D" id="3.30.70.330">
    <property type="match status" value="1"/>
</dbReference>
<feature type="region of interest" description="Disordered" evidence="9">
    <location>
        <begin position="1117"/>
        <end position="1277"/>
    </location>
</feature>
<sequence>MESRFVNVSAVRTAPTSVHFVGARSSAGYAPILPKLAPERSIHSLQYSIPAVQHHYGNAFDDDDEVVCGSFPIGGLNGYGQRSADGEYYNDEEDEEEVDEDVEMSPAIEVISIDPNCDYDSEEEEDDEEVQQTLVMEQAQSSILQHKAHYFTSNVEELPPPAAAATQQCEQQHQVSFPEESTHEQAQSNQEKDAIEDLESDDIEPELQNIHRDSEGEDSDNESTSGSESSGSGSKRSGSSSSSNSSRSSSTSTASSHPSDYVPHSDQEDAAMGQAEKLAQVIERRKMIAIERRKRTTSINRKSFSLPQSPIAAGAANLMHEMTSLSFEDLDVSAIVNDLSPLKAVNRASECDDKLVAELAENNFDLAAYITEDDFGTTDSADSNANRKQQSSQKKSPVKKQPKSRGKQIKMLRELMISPKHNTNDDSGGVRRSCTNKAKRIVENSESESEESDSEGDSKVCGKIFGMERVISKPKRKEDDVKTDPTWNPNGGVPSNKTVPHRMLQAQQRGTGSPPASVSPPQVAKSEPKSNVPSTNPPETAKSLNTSSNKSKPLSAGSQLARNKVLSLMAKNSPLVKAHRHKTQSIGSQPKTVDKKSEPQSKPKPLPASNIKLDHDYCSPKKAQKPPAVAVPQRKTIEIPFLLPTMDQLRKNKKLSKSKKELLKATRKTGENCDKKSQKIEAISSSGAAVSSSVDKKPPAIVPVVVKEEPADVKPLQVQVPTQQKQVSLLKINQNKPNGVQTIKTEEEQVVKLEPQPVNATTSSCSNESMVKVKKKLNLEEYKKRRELPFDESICVSIPVTESSSKSSIGSVSTTSESSGKEEIANSTPATVQCVQAQPAEAKPRAKVPLDPISAAKLKALRMQQLKREAAIKSTEAKIIPKTVPQIVPLAEITSMQFDEHGNPIPYDKNAEHDGASTKLHDDYEEIIIVSMGCNTEVTLHPREVVEEVSKDKRAVSQEHEIQKNGLLSDITATIKRCQSTVPTIISSSSLISSIKEVVIKKENNTNKTDAVGGNGAPAEKRTVGGGQAYQQCSPNIGVSPNNAFSPGKPERAGGVYDEYEEGQLQSSTEEKTANKPIEHGEDKIIMHLRKDRQRSKGVSIAIQTIPLNQFPELKRLSPVKVKPRTTSRSSCGSATRSSQRGADEDRSRSRRQYRKRHSRSSSSETETRNRSSNSYSRSRCGSSRRRSRSRSRSYRGRSRSDSQRRRYQERDYSRRNRCSRRRRRSRSESSDYTSSSDSSCSRSRSRSSRSVSRPSSRLSPHPRNTSRAEYRRPAAVSPERKIVYVGRLESALKRDDLKRKFMQYGRIKQVTLHYKESGAKYGFVTFEKPQDAYKAIDSSSKDPNLAEYDVSFGGRRAFCRTEYADLAFKRHFFSQKCVPLRNQVLKNRFLSQDSSRVDWDGDLSQNQEMPYFTPDGSVLMPPAPIAPMTRKDEGESFEDMLKKLKKEINAKKPRKS</sequence>
<dbReference type="InterPro" id="IPR034605">
    <property type="entry name" value="PGC-1"/>
</dbReference>
<feature type="compositionally biased region" description="Low complexity" evidence="9">
    <location>
        <begin position="513"/>
        <end position="525"/>
    </location>
</feature>
<evidence type="ECO:0000256" key="3">
    <source>
        <dbReference type="ARBA" id="ARBA00022884"/>
    </source>
</evidence>
<dbReference type="GO" id="GO:0003723">
    <property type="term" value="F:RNA binding"/>
    <property type="evidence" value="ECO:0007669"/>
    <property type="project" value="UniProtKB-UniRule"/>
</dbReference>
<feature type="compositionally biased region" description="Low complexity" evidence="9">
    <location>
        <begin position="1231"/>
        <end position="1260"/>
    </location>
</feature>
<feature type="compositionally biased region" description="Low complexity" evidence="9">
    <location>
        <begin position="222"/>
        <end position="256"/>
    </location>
</feature>
<evidence type="ECO:0000259" key="10">
    <source>
        <dbReference type="PROSITE" id="PS50102"/>
    </source>
</evidence>
<feature type="compositionally biased region" description="Basic and acidic residues" evidence="9">
    <location>
        <begin position="1199"/>
        <end position="1215"/>
    </location>
</feature>
<evidence type="ECO:0000256" key="2">
    <source>
        <dbReference type="ARBA" id="ARBA00022553"/>
    </source>
</evidence>
<feature type="compositionally biased region" description="Polar residues" evidence="9">
    <location>
        <begin position="485"/>
        <end position="498"/>
    </location>
</feature>
<dbReference type="SUPFAM" id="SSF54928">
    <property type="entry name" value="RNA-binding domain, RBD"/>
    <property type="match status" value="1"/>
</dbReference>
<dbReference type="InterPro" id="IPR000504">
    <property type="entry name" value="RRM_dom"/>
</dbReference>
<feature type="compositionally biased region" description="Basic residues" evidence="9">
    <location>
        <begin position="396"/>
        <end position="410"/>
    </location>
</feature>
<dbReference type="GO" id="GO:0005634">
    <property type="term" value="C:nucleus"/>
    <property type="evidence" value="ECO:0007669"/>
    <property type="project" value="UniProtKB-SubCell"/>
</dbReference>
<keyword evidence="11" id="KW-0675">Receptor</keyword>
<keyword evidence="4" id="KW-0805">Transcription regulation</keyword>
<feature type="compositionally biased region" description="Basic and acidic residues" evidence="9">
    <location>
        <begin position="592"/>
        <end position="601"/>
    </location>
</feature>
<evidence type="ECO:0000256" key="7">
    <source>
        <dbReference type="ARBA" id="ARBA00023242"/>
    </source>
</evidence>
<dbReference type="GO" id="GO:0003712">
    <property type="term" value="F:transcription coregulator activity"/>
    <property type="evidence" value="ECO:0007669"/>
    <property type="project" value="InterPro"/>
</dbReference>
<feature type="region of interest" description="Disordered" evidence="9">
    <location>
        <begin position="377"/>
        <end position="631"/>
    </location>
</feature>
<comment type="subcellular location">
    <subcellularLocation>
        <location evidence="1">Nucleus</location>
    </subcellularLocation>
</comment>
<feature type="compositionally biased region" description="Low complexity" evidence="9">
    <location>
        <begin position="1161"/>
        <end position="1182"/>
    </location>
</feature>
<proteinExistence type="predicted"/>
<feature type="domain" description="RRM" evidence="10">
    <location>
        <begin position="1282"/>
        <end position="1357"/>
    </location>
</feature>
<organism evidence="11">
    <name type="scientific">Culex tarsalis</name>
    <name type="common">Encephalitis mosquito</name>
    <dbReference type="NCBI Taxonomy" id="7177"/>
    <lineage>
        <taxon>Eukaryota</taxon>
        <taxon>Metazoa</taxon>
        <taxon>Ecdysozoa</taxon>
        <taxon>Arthropoda</taxon>
        <taxon>Hexapoda</taxon>
        <taxon>Insecta</taxon>
        <taxon>Pterygota</taxon>
        <taxon>Neoptera</taxon>
        <taxon>Endopterygota</taxon>
        <taxon>Diptera</taxon>
        <taxon>Nematocera</taxon>
        <taxon>Culicoidea</taxon>
        <taxon>Culicidae</taxon>
        <taxon>Culicinae</taxon>
        <taxon>Culicini</taxon>
        <taxon>Culex</taxon>
        <taxon>Culex</taxon>
    </lineage>
</organism>
<dbReference type="SMART" id="SM00360">
    <property type="entry name" value="RRM"/>
    <property type="match status" value="1"/>
</dbReference>
<feature type="compositionally biased region" description="Basic residues" evidence="9">
    <location>
        <begin position="1149"/>
        <end position="1160"/>
    </location>
</feature>
<feature type="region of interest" description="Disordered" evidence="9">
    <location>
        <begin position="161"/>
        <end position="273"/>
    </location>
</feature>
<feature type="compositionally biased region" description="Basic and acidic residues" evidence="9">
    <location>
        <begin position="1267"/>
        <end position="1277"/>
    </location>
</feature>
<protein>
    <submittedName>
        <fullName evidence="11">Putative peroxisome proliferator-activated receptor gamma coactivator-related protein 1</fullName>
    </submittedName>
</protein>
<keyword evidence="7" id="KW-0539">Nucleus</keyword>
<dbReference type="InterPro" id="IPR012677">
    <property type="entry name" value="Nucleotide-bd_a/b_plait_sf"/>
</dbReference>
<evidence type="ECO:0000256" key="6">
    <source>
        <dbReference type="ARBA" id="ARBA00023163"/>
    </source>
</evidence>
<feature type="region of interest" description="Disordered" evidence="9">
    <location>
        <begin position="804"/>
        <end position="829"/>
    </location>
</feature>
<reference evidence="11" key="1">
    <citation type="submission" date="2017-01" db="EMBL/GenBank/DDBJ databases">
        <title>A deep insight into the sialotranscriptome of adult male and female Cluex tarsalis mosquitoes.</title>
        <authorList>
            <person name="Ribeiro J.M."/>
            <person name="Moreira F."/>
            <person name="Bernard K.A."/>
            <person name="Calvo E."/>
        </authorList>
    </citation>
    <scope>NUCLEOTIDE SEQUENCE</scope>
    <source>
        <strain evidence="11">Kern County</strain>
        <tissue evidence="11">Salivary glands</tissue>
    </source>
</reference>
<feature type="compositionally biased region" description="Acidic residues" evidence="9">
    <location>
        <begin position="196"/>
        <end position="205"/>
    </location>
</feature>
<evidence type="ECO:0000313" key="11">
    <source>
        <dbReference type="EMBL" id="JAV20801.1"/>
    </source>
</evidence>
<evidence type="ECO:0000256" key="1">
    <source>
        <dbReference type="ARBA" id="ARBA00004123"/>
    </source>
</evidence>
<feature type="region of interest" description="Disordered" evidence="9">
    <location>
        <begin position="1412"/>
        <end position="1438"/>
    </location>
</feature>
<keyword evidence="2" id="KW-0597">Phosphoprotein</keyword>
<dbReference type="Pfam" id="PF00076">
    <property type="entry name" value="RRM_1"/>
    <property type="match status" value="1"/>
</dbReference>
<evidence type="ECO:0000256" key="4">
    <source>
        <dbReference type="ARBA" id="ARBA00023015"/>
    </source>
</evidence>
<feature type="compositionally biased region" description="Low complexity" evidence="9">
    <location>
        <begin position="1125"/>
        <end position="1139"/>
    </location>
</feature>
<dbReference type="GO" id="GO:0045944">
    <property type="term" value="P:positive regulation of transcription by RNA polymerase II"/>
    <property type="evidence" value="ECO:0007669"/>
    <property type="project" value="TreeGrafter"/>
</dbReference>
<dbReference type="PANTHER" id="PTHR15528">
    <property type="entry name" value="PEROXISOME PROLIFERATOR ACTIVATED RECEPTOR GAMMA COACTIVATOR 1 PGC-1 -RELATED"/>
    <property type="match status" value="1"/>
</dbReference>
<dbReference type="EMBL" id="GFDL01014244">
    <property type="protein sequence ID" value="JAV20801.1"/>
    <property type="molecule type" value="Transcribed_RNA"/>
</dbReference>
<accession>A0A1Q3EZS7</accession>
<evidence type="ECO:0000256" key="8">
    <source>
        <dbReference type="PROSITE-ProRule" id="PRU00176"/>
    </source>
</evidence>
<keyword evidence="5" id="KW-0010">Activator</keyword>
<evidence type="ECO:0000256" key="5">
    <source>
        <dbReference type="ARBA" id="ARBA00023159"/>
    </source>
</evidence>
<feature type="compositionally biased region" description="Acidic residues" evidence="9">
    <location>
        <begin position="445"/>
        <end position="455"/>
    </location>
</feature>
<feature type="compositionally biased region" description="Basic residues" evidence="9">
    <location>
        <begin position="1183"/>
        <end position="1198"/>
    </location>
</feature>
<feature type="compositionally biased region" description="Polar residues" evidence="9">
    <location>
        <begin position="377"/>
        <end position="387"/>
    </location>
</feature>
<feature type="compositionally biased region" description="Basic residues" evidence="9">
    <location>
        <begin position="1216"/>
        <end position="1226"/>
    </location>
</feature>
<keyword evidence="3 8" id="KW-0694">RNA-binding</keyword>
<keyword evidence="6" id="KW-0804">Transcription</keyword>
<evidence type="ECO:0000256" key="9">
    <source>
        <dbReference type="SAM" id="MobiDB-lite"/>
    </source>
</evidence>
<feature type="compositionally biased region" description="Polar residues" evidence="9">
    <location>
        <begin position="529"/>
        <end position="561"/>
    </location>
</feature>